<dbReference type="AlphaFoldDB" id="A0A1Y2D623"/>
<comment type="caution">
    <text evidence="1">The sequence shown here is derived from an EMBL/GenBank/DDBJ whole genome shotgun (WGS) entry which is preliminary data.</text>
</comment>
<sequence>MRFPGFQTRVPDSKFHHLWDRNPGPRIASHNLNPVWELWCQGYITTSRALRAASAVVLGQLFVGSGATWVGLWRWREDIITGLSARHEGKASNQAYGIKS</sequence>
<accession>A0A1Y2D623</accession>
<dbReference type="RefSeq" id="XP_040709234.1">
    <property type="nucleotide sequence ID" value="XM_040861594.1"/>
</dbReference>
<keyword evidence="2" id="KW-1185">Reference proteome</keyword>
<evidence type="ECO:0000313" key="2">
    <source>
        <dbReference type="Proteomes" id="UP000193689"/>
    </source>
</evidence>
<dbReference type="STRING" id="1141098.A0A1Y2D623"/>
<name>A0A1Y2D623_9PEZI</name>
<evidence type="ECO:0000313" key="1">
    <source>
        <dbReference type="EMBL" id="ORY54546.1"/>
    </source>
</evidence>
<protein>
    <submittedName>
        <fullName evidence="1">Uncharacterized protein</fullName>
    </submittedName>
</protein>
<dbReference type="InParanoid" id="A0A1Y2D623"/>
<organism evidence="1 2">
    <name type="scientific">Pseudomassariella vexata</name>
    <dbReference type="NCBI Taxonomy" id="1141098"/>
    <lineage>
        <taxon>Eukaryota</taxon>
        <taxon>Fungi</taxon>
        <taxon>Dikarya</taxon>
        <taxon>Ascomycota</taxon>
        <taxon>Pezizomycotina</taxon>
        <taxon>Sordariomycetes</taxon>
        <taxon>Xylariomycetidae</taxon>
        <taxon>Amphisphaeriales</taxon>
        <taxon>Pseudomassariaceae</taxon>
        <taxon>Pseudomassariella</taxon>
    </lineage>
</organism>
<dbReference type="OrthoDB" id="16820at2759"/>
<reference evidence="1 2" key="1">
    <citation type="submission" date="2016-07" db="EMBL/GenBank/DDBJ databases">
        <title>Pervasive Adenine N6-methylation of Active Genes in Fungi.</title>
        <authorList>
            <consortium name="DOE Joint Genome Institute"/>
            <person name="Mondo S.J."/>
            <person name="Dannebaum R.O."/>
            <person name="Kuo R.C."/>
            <person name="Labutti K."/>
            <person name="Haridas S."/>
            <person name="Kuo A."/>
            <person name="Salamov A."/>
            <person name="Ahrendt S.R."/>
            <person name="Lipzen A."/>
            <person name="Sullivan W."/>
            <person name="Andreopoulos W.B."/>
            <person name="Clum A."/>
            <person name="Lindquist E."/>
            <person name="Daum C."/>
            <person name="Ramamoorthy G.K."/>
            <person name="Gryganskyi A."/>
            <person name="Culley D."/>
            <person name="Magnuson J.K."/>
            <person name="James T.Y."/>
            <person name="O'Malley M.A."/>
            <person name="Stajich J.E."/>
            <person name="Spatafora J.W."/>
            <person name="Visel A."/>
            <person name="Grigoriev I.V."/>
        </authorList>
    </citation>
    <scope>NUCLEOTIDE SEQUENCE [LARGE SCALE GENOMIC DNA]</scope>
    <source>
        <strain evidence="1 2">CBS 129021</strain>
    </source>
</reference>
<dbReference type="GeneID" id="63777806"/>
<dbReference type="Proteomes" id="UP000193689">
    <property type="component" value="Unassembled WGS sequence"/>
</dbReference>
<gene>
    <name evidence="1" type="ORF">BCR38DRAFT_453412</name>
</gene>
<proteinExistence type="predicted"/>
<dbReference type="EMBL" id="MCFJ01000033">
    <property type="protein sequence ID" value="ORY54546.1"/>
    <property type="molecule type" value="Genomic_DNA"/>
</dbReference>